<dbReference type="InterPro" id="IPR002178">
    <property type="entry name" value="PTS_EIIA_type-2_dom"/>
</dbReference>
<comment type="caution">
    <text evidence="7">The sequence shown here is derived from an EMBL/GenBank/DDBJ whole genome shotgun (WGS) entry which is preliminary data.</text>
</comment>
<evidence type="ECO:0000313" key="8">
    <source>
        <dbReference type="Proteomes" id="UP000030008"/>
    </source>
</evidence>
<feature type="domain" description="PTS EIIA type-2" evidence="5">
    <location>
        <begin position="497"/>
        <end position="636"/>
    </location>
</feature>
<evidence type="ECO:0000259" key="6">
    <source>
        <dbReference type="PROSITE" id="PS51372"/>
    </source>
</evidence>
<name>A0A099I510_CLOIN</name>
<dbReference type="Pfam" id="PF00874">
    <property type="entry name" value="PRD"/>
    <property type="match status" value="1"/>
</dbReference>
<evidence type="ECO:0000256" key="3">
    <source>
        <dbReference type="ARBA" id="ARBA00023159"/>
    </source>
</evidence>
<dbReference type="Pfam" id="PF08279">
    <property type="entry name" value="HTH_11"/>
    <property type="match status" value="1"/>
</dbReference>
<gene>
    <name evidence="7" type="ORF">CIAN88_13170</name>
</gene>
<dbReference type="InterPro" id="IPR050661">
    <property type="entry name" value="BglG_antiterminators"/>
</dbReference>
<evidence type="ECO:0000256" key="1">
    <source>
        <dbReference type="ARBA" id="ARBA00022737"/>
    </source>
</evidence>
<protein>
    <submittedName>
        <fullName evidence="7">Transcriptional regulator</fullName>
    </submittedName>
</protein>
<dbReference type="Proteomes" id="UP000030008">
    <property type="component" value="Unassembled WGS sequence"/>
</dbReference>
<keyword evidence="2" id="KW-0805">Transcription regulation</keyword>
<keyword evidence="3" id="KW-0010">Activator</keyword>
<dbReference type="InterPro" id="IPR011608">
    <property type="entry name" value="PRD"/>
</dbReference>
<dbReference type="Gene3D" id="1.10.1790.10">
    <property type="entry name" value="PRD domain"/>
    <property type="match status" value="1"/>
</dbReference>
<dbReference type="SUPFAM" id="SSF55804">
    <property type="entry name" value="Phoshotransferase/anion transport protein"/>
    <property type="match status" value="1"/>
</dbReference>
<dbReference type="CDD" id="cd00211">
    <property type="entry name" value="PTS_IIA_fru"/>
    <property type="match status" value="1"/>
</dbReference>
<dbReference type="InterPro" id="IPR013196">
    <property type="entry name" value="HTH_11"/>
</dbReference>
<dbReference type="AlphaFoldDB" id="A0A099I510"/>
<organism evidence="7 8">
    <name type="scientific">Clostridium innocuum</name>
    <dbReference type="NCBI Taxonomy" id="1522"/>
    <lineage>
        <taxon>Bacteria</taxon>
        <taxon>Bacillati</taxon>
        <taxon>Bacillota</taxon>
        <taxon>Clostridia</taxon>
        <taxon>Eubacteriales</taxon>
        <taxon>Clostridiaceae</taxon>
        <taxon>Clostridium</taxon>
    </lineage>
</organism>
<accession>A0A099I510</accession>
<evidence type="ECO:0000256" key="4">
    <source>
        <dbReference type="ARBA" id="ARBA00023163"/>
    </source>
</evidence>
<reference evidence="7 8" key="1">
    <citation type="submission" date="2014-08" db="EMBL/GenBank/DDBJ databases">
        <title>Clostridium innocuum, an unnegligible vancomycin-resistant pathogen causing extra-intestinal infections.</title>
        <authorList>
            <person name="Feng Y."/>
            <person name="Chiu C.-H."/>
        </authorList>
    </citation>
    <scope>NUCLEOTIDE SEQUENCE [LARGE SCALE GENOMIC DNA]</scope>
    <source>
        <strain evidence="7 8">AN88</strain>
    </source>
</reference>
<feature type="domain" description="PRD" evidence="6">
    <location>
        <begin position="287"/>
        <end position="393"/>
    </location>
</feature>
<dbReference type="Pfam" id="PF00359">
    <property type="entry name" value="PTS_EIIA_2"/>
    <property type="match status" value="1"/>
</dbReference>
<evidence type="ECO:0000313" key="7">
    <source>
        <dbReference type="EMBL" id="KGJ52701.1"/>
    </source>
</evidence>
<keyword evidence="1" id="KW-0677">Repeat</keyword>
<dbReference type="PANTHER" id="PTHR30185:SF12">
    <property type="entry name" value="TRANSCRIPTIONAL REGULATOR MANR"/>
    <property type="match status" value="1"/>
</dbReference>
<sequence length="637" mass="74459">MDKKKKLLALLSTANHPVTGKELSSRLNVSDRTIRNYIREINEEKLIIQSSSNGYWLTVLDSPCNKRKIESSLVYDFSSQNERLLYIAERIITSSEEADLYDIADDIYISYSTIEKDLIQIRGIIKDFHLTLLRGNGKATIQGSEESKRSFIRYLLSQQDSATVQNTLHAICKDIHIPFDTLKDLITYQIRQQKLYASDYAIKNILTHVIITLSRLQNKYSLQLQSSPSAKEKEPESICAANIIQEIETNYNIMFNTEEKNQLIFLLMSKTTRLDHNNQTRKYTQDFISLEYIEFTKQLVENINYIYYIDLNDSDFINFFSLHLKNVLFRWNNNTFNTNPFSDQIFIQNPLIYDIAVYIANEIRNRYHCKLNKDEITFISLHIGAVIEKKAEESHTYKALLIMNEYYYPVSNYLYQFQKEFQNKIDIVSIMQSIHSIDTESIDFIIDASGEQNRSYAVPMVYISPLFDRKDLNKVYDFLNKLIDQQHTNTMKHQFHSFFSKDMFELEHYEPDANAMIRYISQKLIDAGIAPASFTQSVLEREEITSTSFDNKVAIPHSILCSTSRNCSYVIVNKTPMKWGYFEVNIIIMIGINHNQRRFFKELYSNLLEKLQDITIIQELIKVKSYDAFIKLLTGGC</sequence>
<dbReference type="InterPro" id="IPR007737">
    <property type="entry name" value="Mga_HTH"/>
</dbReference>
<dbReference type="EMBL" id="JQIF01000055">
    <property type="protein sequence ID" value="KGJ52701.1"/>
    <property type="molecule type" value="Genomic_DNA"/>
</dbReference>
<dbReference type="InterPro" id="IPR036388">
    <property type="entry name" value="WH-like_DNA-bd_sf"/>
</dbReference>
<dbReference type="SUPFAM" id="SSF46785">
    <property type="entry name" value="Winged helix' DNA-binding domain"/>
    <property type="match status" value="1"/>
</dbReference>
<dbReference type="SUPFAM" id="SSF63520">
    <property type="entry name" value="PTS-regulatory domain, PRD"/>
    <property type="match status" value="2"/>
</dbReference>
<keyword evidence="4" id="KW-0804">Transcription</keyword>
<dbReference type="InterPro" id="IPR036390">
    <property type="entry name" value="WH_DNA-bd_sf"/>
</dbReference>
<dbReference type="InterPro" id="IPR016152">
    <property type="entry name" value="PTrfase/Anion_transptr"/>
</dbReference>
<dbReference type="PROSITE" id="PS51094">
    <property type="entry name" value="PTS_EIIA_TYPE_2"/>
    <property type="match status" value="1"/>
</dbReference>
<dbReference type="GO" id="GO:0006355">
    <property type="term" value="P:regulation of DNA-templated transcription"/>
    <property type="evidence" value="ECO:0007669"/>
    <property type="project" value="InterPro"/>
</dbReference>
<dbReference type="InterPro" id="IPR036634">
    <property type="entry name" value="PRD_sf"/>
</dbReference>
<dbReference type="PANTHER" id="PTHR30185">
    <property type="entry name" value="CRYPTIC BETA-GLUCOSIDE BGL OPERON ANTITERMINATOR"/>
    <property type="match status" value="1"/>
</dbReference>
<proteinExistence type="predicted"/>
<dbReference type="Gene3D" id="1.10.10.10">
    <property type="entry name" value="Winged helix-like DNA-binding domain superfamily/Winged helix DNA-binding domain"/>
    <property type="match status" value="1"/>
</dbReference>
<dbReference type="PROSITE" id="PS51372">
    <property type="entry name" value="PRD_2"/>
    <property type="match status" value="1"/>
</dbReference>
<dbReference type="Pfam" id="PF05043">
    <property type="entry name" value="Mga"/>
    <property type="match status" value="1"/>
</dbReference>
<evidence type="ECO:0000259" key="5">
    <source>
        <dbReference type="PROSITE" id="PS51094"/>
    </source>
</evidence>
<dbReference type="Gene3D" id="3.40.930.10">
    <property type="entry name" value="Mannitol-specific EII, Chain A"/>
    <property type="match status" value="1"/>
</dbReference>
<evidence type="ECO:0000256" key="2">
    <source>
        <dbReference type="ARBA" id="ARBA00023015"/>
    </source>
</evidence>
<dbReference type="RefSeq" id="WP_044905853.1">
    <property type="nucleotide sequence ID" value="NZ_JQIF01000055.1"/>
</dbReference>